<feature type="transmembrane region" description="Helical" evidence="1">
    <location>
        <begin position="103"/>
        <end position="127"/>
    </location>
</feature>
<accession>A0ABR3H7N5</accession>
<feature type="transmembrane region" description="Helical" evidence="1">
    <location>
        <begin position="139"/>
        <end position="161"/>
    </location>
</feature>
<gene>
    <name evidence="2" type="ORF">ABMA27_009354</name>
</gene>
<comment type="caution">
    <text evidence="2">The sequence shown here is derived from an EMBL/GenBank/DDBJ whole genome shotgun (WGS) entry which is preliminary data.</text>
</comment>
<feature type="transmembrane region" description="Helical" evidence="1">
    <location>
        <begin position="69"/>
        <end position="91"/>
    </location>
</feature>
<dbReference type="EMBL" id="JBEUOH010000024">
    <property type="protein sequence ID" value="KAL0860810.1"/>
    <property type="molecule type" value="Genomic_DNA"/>
</dbReference>
<evidence type="ECO:0000313" key="3">
    <source>
        <dbReference type="Proteomes" id="UP001549920"/>
    </source>
</evidence>
<reference evidence="2 3" key="1">
    <citation type="submission" date="2024-06" db="EMBL/GenBank/DDBJ databases">
        <title>A chromosome-level genome assembly of beet webworm, Loxostege sticticalis.</title>
        <authorList>
            <person name="Zhang Y."/>
        </authorList>
    </citation>
    <scope>NUCLEOTIDE SEQUENCE [LARGE SCALE GENOMIC DNA]</scope>
    <source>
        <strain evidence="2">AQ026</strain>
        <tissue evidence="2">Whole body</tissue>
    </source>
</reference>
<organism evidence="2 3">
    <name type="scientific">Loxostege sticticalis</name>
    <name type="common">Beet webworm moth</name>
    <dbReference type="NCBI Taxonomy" id="481309"/>
    <lineage>
        <taxon>Eukaryota</taxon>
        <taxon>Metazoa</taxon>
        <taxon>Ecdysozoa</taxon>
        <taxon>Arthropoda</taxon>
        <taxon>Hexapoda</taxon>
        <taxon>Insecta</taxon>
        <taxon>Pterygota</taxon>
        <taxon>Neoptera</taxon>
        <taxon>Endopterygota</taxon>
        <taxon>Lepidoptera</taxon>
        <taxon>Glossata</taxon>
        <taxon>Ditrysia</taxon>
        <taxon>Pyraloidea</taxon>
        <taxon>Crambidae</taxon>
        <taxon>Pyraustinae</taxon>
        <taxon>Loxostege</taxon>
    </lineage>
</organism>
<protein>
    <submittedName>
        <fullName evidence="2">Uncharacterized protein</fullName>
    </submittedName>
</protein>
<keyword evidence="1" id="KW-1133">Transmembrane helix</keyword>
<dbReference type="Proteomes" id="UP001549920">
    <property type="component" value="Unassembled WGS sequence"/>
</dbReference>
<sequence>MCEIFPEVTKCCLCINLRLGMLFISVLAVMTGVSILCIVEQRTNASFKNLKNITNLNQPGKIMPYGRQIIVTAMSGMGVMFMFTGMILLLATLTDQEGLVQVFVWLTFLNIVLGFILTFLIGCDCLLRPACILSGMDWLSAAATLVIFVTYLFTLNATIYYKSVYINK</sequence>
<proteinExistence type="predicted"/>
<evidence type="ECO:0000256" key="1">
    <source>
        <dbReference type="SAM" id="Phobius"/>
    </source>
</evidence>
<feature type="transmembrane region" description="Helical" evidence="1">
    <location>
        <begin position="20"/>
        <end position="39"/>
    </location>
</feature>
<keyword evidence="3" id="KW-1185">Reference proteome</keyword>
<name>A0ABR3H7N5_LOXSC</name>
<keyword evidence="1" id="KW-0472">Membrane</keyword>
<keyword evidence="1" id="KW-0812">Transmembrane</keyword>
<evidence type="ECO:0000313" key="2">
    <source>
        <dbReference type="EMBL" id="KAL0860810.1"/>
    </source>
</evidence>